<dbReference type="EMBL" id="BSNL01000002">
    <property type="protein sequence ID" value="GLQ28771.1"/>
    <property type="molecule type" value="Genomic_DNA"/>
</dbReference>
<dbReference type="RefSeq" id="WP_284375714.1">
    <property type="nucleotide sequence ID" value="NZ_BSNL01000002.1"/>
</dbReference>
<evidence type="ECO:0000313" key="1">
    <source>
        <dbReference type="EMBL" id="GLQ28771.1"/>
    </source>
</evidence>
<protein>
    <submittedName>
        <fullName evidence="1">Uncharacterized protein</fullName>
    </submittedName>
</protein>
<reference evidence="1" key="2">
    <citation type="submission" date="2023-01" db="EMBL/GenBank/DDBJ databases">
        <title>Draft genome sequence of Sulfitobacter pacificus strain NBRC 109915.</title>
        <authorList>
            <person name="Sun Q."/>
            <person name="Mori K."/>
        </authorList>
    </citation>
    <scope>NUCLEOTIDE SEQUENCE</scope>
    <source>
        <strain evidence="1">NBRC 109915</strain>
    </source>
</reference>
<gene>
    <name evidence="1" type="ORF">GCM10007927_35740</name>
</gene>
<proteinExistence type="predicted"/>
<keyword evidence="2" id="KW-1185">Reference proteome</keyword>
<name>A0ABQ5VNW5_9RHOB</name>
<sequence>MAIEGLTQQQSNFIERFLKVPKVFNRKAKKQARREATEQFRLFNAEHDLLRDEIAGVEDPNLRAVFMARLRAAEAIVENDPKALNFEGGHQQIDDVRADLLTHIKKNDAVNAHAQLEKAMARMESENPAVAKDGPFDGQSDIALTWAFIEEKFASGTATDNPKDLDAALKAMGRLEVMMRSAEKADQNPFEQRVEALANVKASAQKGLSPEVLAARNRLSDTHNQLEALRQKLAAQFEADTVPLALRMGCQSVQSKLDEATKADVGDLADLADDAEAAHQVVNRDSQKLIAQAQEWVKDNAAFQVRYQVMLAHPYAKNKYVKLKFEEITTAYTAAADKAKTHEYTQASQQIAVVRNDLKDTLDFADDFANYATVFNARKALLASLPAPTSYPVAALRADHTAAIQLLPRAEAARKAGQMSGALTLLNSIPKAVDELLETNRFASNYKEMKKNWEDWHAHVLGNVPATAQALLTADLEYAVRTAAQADDDAAAGNYRKASAALNALCAFAKQSLFEKGQLIAQYQTEKSEFKARARAIRATKGPEGRIAIEGYHQGLVGDDIKRKAAEASGDFKLALAMCLRGKDDHDAMLRLAGQAKAYIAEDAKFQAALAKLKTATSPDAMEAKQNARDMKDNAFAATERGNWLAGTNLLENANLELKRALDDFETASLIDGAQGGGDKITLTSDTEFGPVYAAFSKVLAHVRSLDKYDVFEDKLDAADASAKSAEALMSKDLTRAENTLNDAVASCRRIAKICTESIGYTAQKLSAKTVIDQAKSENAQNIIDAEVKEAEDSFAAAEKAVQAPAYDYAAGIKLLGTAQAAARKGLGAMQLFTGTIEDARSKMTAAINAYTAPDVTPYLDGHAARIRTILDEMNADFDQRKFTDAQAKAAKGVELASFHTTTCADCKEAVGVMWYFAPARLGAEVGHATTTQEEAMKANLLASAQEAINKGSFGAAHKIASQAYWVMMGARKKAEAFDLYLPVKIDHQQKLEDLEARSVVAAGPGHDAVLALRARFDAAVVQDQLENFGGALKRLDGFDAEVTAASALLDIYDRYLLRQSQAVQALDRVRSMKSPAIETLLTRLEGKERNAERKGQGFDFAIAIALFEELKAECDGAKGAADAVDQLAAMTADIKDLPTEDADGLLAAISKARQTLDGFKGQMSAMYAHGEIMENEAKLKNAETLVPTDFDAARVDLEAVVDACIEITILLAQYDQLNDSAAVARGLADKLLKRGAEADFARDEINGRIAALDLAMSAARLSKSNRAQTQIDVEEAIAALRDLRKVIDAHAAYLKNRAPIELAMTTLEKSKQRHLIREDMTELRKLLDTAATRAADRKHSSAEAELKKAVIRVDMAKLRAKLATNRKPKPEDFAAILDAPGGIENLDSIVENLEDSVQRRVMAVAFEARFGCKLDLKEADDTGTVTDVDRDGRKLPAANIRRFYDVMSKLPESNTLDNDSMLTFEQVGGKGLGSEYNSQEKKVLMRDGDEAESRIYGISIEHEIGEIDEDALPKPGQARTGFSWNTLHEVGHAVDDKLGYMKKHGARLAGWKVYGADVKEPAKIIADQFNFDADYVAEYMMGSAGRKMPMPDPVGCDGEEWRRRMEECRNFVDRAREGNKPWQSASVAAACAIGNYTYVESYEGNWARYSTDQRKYAVSGYQFRAPGEWFSEIYAAVASDRLNDNHPHREEIAKLCLKEDA</sequence>
<comment type="caution">
    <text evidence="1">The sequence shown here is derived from an EMBL/GenBank/DDBJ whole genome shotgun (WGS) entry which is preliminary data.</text>
</comment>
<reference evidence="1" key="1">
    <citation type="journal article" date="2014" name="Int. J. Syst. Evol. Microbiol.">
        <title>Complete genome of a new Firmicutes species belonging to the dominant human colonic microbiota ('Ruminococcus bicirculans') reveals two chromosomes and a selective capacity to utilize plant glucans.</title>
        <authorList>
            <consortium name="NISC Comparative Sequencing Program"/>
            <person name="Wegmann U."/>
            <person name="Louis P."/>
            <person name="Goesmann A."/>
            <person name="Henrissat B."/>
            <person name="Duncan S.H."/>
            <person name="Flint H.J."/>
        </authorList>
    </citation>
    <scope>NUCLEOTIDE SEQUENCE</scope>
    <source>
        <strain evidence="1">NBRC 109915</strain>
    </source>
</reference>
<evidence type="ECO:0000313" key="2">
    <source>
        <dbReference type="Proteomes" id="UP001161388"/>
    </source>
</evidence>
<dbReference type="Proteomes" id="UP001161388">
    <property type="component" value="Unassembled WGS sequence"/>
</dbReference>
<accession>A0ABQ5VNW5</accession>
<organism evidence="1 2">
    <name type="scientific">Sulfitobacter pacificus</name>
    <dbReference type="NCBI Taxonomy" id="1499314"/>
    <lineage>
        <taxon>Bacteria</taxon>
        <taxon>Pseudomonadati</taxon>
        <taxon>Pseudomonadota</taxon>
        <taxon>Alphaproteobacteria</taxon>
        <taxon>Rhodobacterales</taxon>
        <taxon>Roseobacteraceae</taxon>
        <taxon>Sulfitobacter</taxon>
    </lineage>
</organism>